<feature type="compositionally biased region" description="Basic residues" evidence="1">
    <location>
        <begin position="210"/>
        <end position="222"/>
    </location>
</feature>
<evidence type="ECO:0000259" key="2">
    <source>
        <dbReference type="Pfam" id="PF13369"/>
    </source>
</evidence>
<accession>A0ABP1GBT8</accession>
<name>A0ABP1GBT8_9CHLO</name>
<comment type="caution">
    <text evidence="3">The sequence shown here is derived from an EMBL/GenBank/DDBJ whole genome shotgun (WGS) entry which is preliminary data.</text>
</comment>
<keyword evidence="4" id="KW-1185">Reference proteome</keyword>
<gene>
    <name evidence="3" type="primary">g11956</name>
    <name evidence="3" type="ORF">VP750_LOCUS10673</name>
</gene>
<dbReference type="InterPro" id="IPR032698">
    <property type="entry name" value="SirB1_N"/>
</dbReference>
<sequence length="606" mass="65544">MVPSGQAHGYALHAAERNAVHTERAVPSTQLPASQLVDWARQRFYQEVSKLDERITMAKACMLIALEEEAAAALAQDQLDIRQTLRLSSADPLLYAHPAQTSSSRELGSASTWSLDRLDALAAEASALFKHRARLGMPPRELKSQAMDLQPKPNRKARRQIDNLVQGSLSSILSSRQPLGTAGPMVRSSRGTEGVKERAIGETASPPSSSRRKGRPSRRRGPARQSNSDSSTGQAAVSQPQPPLMPKPAKQQKASSAEDGDRHVSPTASGKKSNGSGKAASASMQAMGLSADSPAARKGAGGSCSLEDASVCQFPMHALTAINDVLFGRHGYRRMSLHGDPRQAPSGFVALLPENALDSQLSQVLERGSGSAAALAILYMEVCQRMGLRMAARLLDGGRYVVLWPTDAPLRTCGQQFVVDAYSQGELFLLAEVAQVFELKGPASEMLQPASQCNMLEAPREVAQVFELEGPASEMLQPASKRDMLAALLAVLRDTSWARAVRCPPEPAFMTPISCATALGRTTLTSELSAPDMERAVAAEERRAYLLPLCRETQERLALLYYFSADYEDALAEVDMILAADPDATQEMLLFRQKLLLWKILESTLD</sequence>
<dbReference type="Proteomes" id="UP001497392">
    <property type="component" value="Unassembled WGS sequence"/>
</dbReference>
<dbReference type="InterPro" id="IPR011990">
    <property type="entry name" value="TPR-like_helical_dom_sf"/>
</dbReference>
<dbReference type="PANTHER" id="PTHR31350:SF29">
    <property type="entry name" value="PROTEIN SIRB1 N-TERMINAL DOMAIN-CONTAINING PROTEIN"/>
    <property type="match status" value="1"/>
</dbReference>
<dbReference type="Pfam" id="PF13369">
    <property type="entry name" value="Transglut_core2"/>
    <property type="match status" value="1"/>
</dbReference>
<evidence type="ECO:0000313" key="3">
    <source>
        <dbReference type="EMBL" id="CAL5228767.1"/>
    </source>
</evidence>
<organism evidence="3 4">
    <name type="scientific">Coccomyxa viridis</name>
    <dbReference type="NCBI Taxonomy" id="1274662"/>
    <lineage>
        <taxon>Eukaryota</taxon>
        <taxon>Viridiplantae</taxon>
        <taxon>Chlorophyta</taxon>
        <taxon>core chlorophytes</taxon>
        <taxon>Trebouxiophyceae</taxon>
        <taxon>Trebouxiophyceae incertae sedis</taxon>
        <taxon>Coccomyxaceae</taxon>
        <taxon>Coccomyxa</taxon>
    </lineage>
</organism>
<feature type="region of interest" description="Disordered" evidence="1">
    <location>
        <begin position="139"/>
        <end position="302"/>
    </location>
</feature>
<dbReference type="EMBL" id="CAXHTA020000019">
    <property type="protein sequence ID" value="CAL5228767.1"/>
    <property type="molecule type" value="Genomic_DNA"/>
</dbReference>
<feature type="domain" description="Protein SirB1 N-terminal" evidence="2">
    <location>
        <begin position="355"/>
        <end position="456"/>
    </location>
</feature>
<dbReference type="PANTHER" id="PTHR31350">
    <property type="entry name" value="SI:DKEY-261L7.2"/>
    <property type="match status" value="1"/>
</dbReference>
<feature type="compositionally biased region" description="Polar residues" evidence="1">
    <location>
        <begin position="163"/>
        <end position="178"/>
    </location>
</feature>
<feature type="compositionally biased region" description="Polar residues" evidence="1">
    <location>
        <begin position="225"/>
        <end position="239"/>
    </location>
</feature>
<evidence type="ECO:0000256" key="1">
    <source>
        <dbReference type="SAM" id="MobiDB-lite"/>
    </source>
</evidence>
<reference evidence="3 4" key="1">
    <citation type="submission" date="2024-06" db="EMBL/GenBank/DDBJ databases">
        <authorList>
            <person name="Kraege A."/>
            <person name="Thomma B."/>
        </authorList>
    </citation>
    <scope>NUCLEOTIDE SEQUENCE [LARGE SCALE GENOMIC DNA]</scope>
</reference>
<feature type="compositionally biased region" description="Low complexity" evidence="1">
    <location>
        <begin position="268"/>
        <end position="283"/>
    </location>
</feature>
<protein>
    <submittedName>
        <fullName evidence="3">G11956 protein</fullName>
    </submittedName>
</protein>
<proteinExistence type="predicted"/>
<evidence type="ECO:0000313" key="4">
    <source>
        <dbReference type="Proteomes" id="UP001497392"/>
    </source>
</evidence>
<dbReference type="SUPFAM" id="SSF48452">
    <property type="entry name" value="TPR-like"/>
    <property type="match status" value="1"/>
</dbReference>